<dbReference type="EMBL" id="JAHXRF010000029">
    <property type="protein sequence ID" value="MBW4866966.1"/>
    <property type="molecule type" value="Genomic_DNA"/>
</dbReference>
<evidence type="ECO:0000259" key="1">
    <source>
        <dbReference type="Pfam" id="PF00535"/>
    </source>
</evidence>
<organism evidence="2 3">
    <name type="scientific">Segatella salivae</name>
    <dbReference type="NCBI Taxonomy" id="228604"/>
    <lineage>
        <taxon>Bacteria</taxon>
        <taxon>Pseudomonadati</taxon>
        <taxon>Bacteroidota</taxon>
        <taxon>Bacteroidia</taxon>
        <taxon>Bacteroidales</taxon>
        <taxon>Prevotellaceae</taxon>
        <taxon>Segatella</taxon>
    </lineage>
</organism>
<evidence type="ECO:0000313" key="2">
    <source>
        <dbReference type="EMBL" id="MBW4866966.1"/>
    </source>
</evidence>
<dbReference type="RefSeq" id="WP_219424804.1">
    <property type="nucleotide sequence ID" value="NZ_JAHXQY010000001.1"/>
</dbReference>
<sequence length="267" mass="30688">MELTNPINISVSIIIVNYRTPSLTLACIDSIYAHTKGVDFEVIVVDNHSEDDSVERLSKDNRIILIESLRNGGFGYGNNLGMRVAHGKYFFLLNSDTLLVNNAIKEFYDYAESHEPKTLYGCYLIGDDGTYRGSFHYFPALTIGAFFRRLFRKQNYTPDYTDKEVECICGADMFIPRTAIEECGGFDENIFLYGEEGELQLRMAKAGYKRILLSSPKIIHLEGRSSSVNQKKRQIQEQSHFYVLKKYMTPCTYILTRFYYILLSLKS</sequence>
<comment type="caution">
    <text evidence="2">The sequence shown here is derived from an EMBL/GenBank/DDBJ whole genome shotgun (WGS) entry which is preliminary data.</text>
</comment>
<proteinExistence type="predicted"/>
<dbReference type="Pfam" id="PF00535">
    <property type="entry name" value="Glycos_transf_2"/>
    <property type="match status" value="1"/>
</dbReference>
<accession>A0AAW4NQ79</accession>
<dbReference type="InterPro" id="IPR001173">
    <property type="entry name" value="Glyco_trans_2-like"/>
</dbReference>
<protein>
    <submittedName>
        <fullName evidence="2">Glycosyltransferase family 2 protein</fullName>
    </submittedName>
</protein>
<reference evidence="2" key="1">
    <citation type="submission" date="2021-07" db="EMBL/GenBank/DDBJ databases">
        <title>Genomic diversity and antimicrobial resistance of Prevotella spp. isolated from chronic lung disease airways.</title>
        <authorList>
            <person name="Webb K.A."/>
            <person name="Olagoke O.S."/>
            <person name="Baird T."/>
            <person name="Neill J."/>
            <person name="Pham A."/>
            <person name="Wells T.J."/>
            <person name="Ramsay K.A."/>
            <person name="Bell S.C."/>
            <person name="Sarovich D.S."/>
            <person name="Price E.P."/>
        </authorList>
    </citation>
    <scope>NUCLEOTIDE SEQUENCE</scope>
    <source>
        <strain evidence="2">SCHI0047.S.3</strain>
    </source>
</reference>
<feature type="domain" description="Glycosyltransferase 2-like" evidence="1">
    <location>
        <begin position="12"/>
        <end position="161"/>
    </location>
</feature>
<dbReference type="AlphaFoldDB" id="A0AAW4NQ79"/>
<evidence type="ECO:0000313" key="3">
    <source>
        <dbReference type="Proteomes" id="UP001196873"/>
    </source>
</evidence>
<dbReference type="Proteomes" id="UP001196873">
    <property type="component" value="Unassembled WGS sequence"/>
</dbReference>
<name>A0AAW4NQ79_9BACT</name>
<dbReference type="PANTHER" id="PTHR43179">
    <property type="entry name" value="RHAMNOSYLTRANSFERASE WBBL"/>
    <property type="match status" value="1"/>
</dbReference>
<dbReference type="CDD" id="cd04186">
    <property type="entry name" value="GT_2_like_c"/>
    <property type="match status" value="1"/>
</dbReference>
<gene>
    <name evidence="2" type="ORF">KZY68_13350</name>
</gene>
<dbReference type="PANTHER" id="PTHR43179:SF7">
    <property type="entry name" value="RHAMNOSYLTRANSFERASE WBBL"/>
    <property type="match status" value="1"/>
</dbReference>